<dbReference type="Proteomes" id="UP000001950">
    <property type="component" value="Chromosome 2"/>
</dbReference>
<reference evidence="12 13" key="1">
    <citation type="journal article" date="2005" name="Science">
        <title>Genome of the host-cell transforming parasite Theileria annulata compared with T. parva.</title>
        <authorList>
            <person name="Pain A."/>
            <person name="Renauld H."/>
            <person name="Berriman M."/>
            <person name="Murphy L."/>
            <person name="Yeats C.A."/>
            <person name="Weir W."/>
            <person name="Kerhornou A."/>
            <person name="Aslett M."/>
            <person name="Bishop R."/>
            <person name="Bouchier C."/>
            <person name="Cochet M."/>
            <person name="Coulson R.M.R."/>
            <person name="Cronin A."/>
            <person name="de Villiers E.P."/>
            <person name="Fraser A."/>
            <person name="Fosker N."/>
            <person name="Gardner M."/>
            <person name="Goble A."/>
            <person name="Griffiths-Jones S."/>
            <person name="Harris D.E."/>
            <person name="Katzer F."/>
            <person name="Larke N."/>
            <person name="Lord A."/>
            <person name="Maser P."/>
            <person name="McKellar S."/>
            <person name="Mooney P."/>
            <person name="Morton F."/>
            <person name="Nene V."/>
            <person name="O'Neil S."/>
            <person name="Price C."/>
            <person name="Quail M.A."/>
            <person name="Rabbinowitsch E."/>
            <person name="Rawlings N.D."/>
            <person name="Rutter S."/>
            <person name="Saunders D."/>
            <person name="Seeger K."/>
            <person name="Shah T."/>
            <person name="Squares R."/>
            <person name="Squares S."/>
            <person name="Tivey A."/>
            <person name="Walker A.R."/>
            <person name="Woodward J."/>
            <person name="Dobbelaere D.A.E."/>
            <person name="Langsley G."/>
            <person name="Rajandream M.A."/>
            <person name="McKeever D."/>
            <person name="Shiels B."/>
            <person name="Tait A."/>
            <person name="Barrell B.G."/>
            <person name="Hall N."/>
        </authorList>
    </citation>
    <scope>NUCLEOTIDE SEQUENCE [LARGE SCALE GENOMIC DNA]</scope>
    <source>
        <strain evidence="13">Ankara</strain>
    </source>
</reference>
<dbReference type="RefSeq" id="XP_952476.1">
    <property type="nucleotide sequence ID" value="XM_947383.1"/>
</dbReference>
<dbReference type="Gene3D" id="3.30.200.20">
    <property type="entry name" value="Phosphorylase Kinase, domain 1"/>
    <property type="match status" value="1"/>
</dbReference>
<evidence type="ECO:0000313" key="12">
    <source>
        <dbReference type="EMBL" id="CAI74744.1"/>
    </source>
</evidence>
<dbReference type="OMA" id="AYCEVHP"/>
<evidence type="ECO:0000256" key="3">
    <source>
        <dbReference type="ARBA" id="ARBA00022527"/>
    </source>
</evidence>
<dbReference type="OrthoDB" id="3399at2759"/>
<dbReference type="InParanoid" id="Q4UDU5"/>
<accession>Q4UDU5</accession>
<dbReference type="InterPro" id="IPR022495">
    <property type="entry name" value="Bud32"/>
</dbReference>
<dbReference type="PROSITE" id="PS00109">
    <property type="entry name" value="PROTEIN_KINASE_TYR"/>
    <property type="match status" value="1"/>
</dbReference>
<dbReference type="GO" id="GO:0005524">
    <property type="term" value="F:ATP binding"/>
    <property type="evidence" value="ECO:0007669"/>
    <property type="project" value="UniProtKB-KW"/>
</dbReference>
<dbReference type="InterPro" id="IPR011009">
    <property type="entry name" value="Kinase-like_dom_sf"/>
</dbReference>
<evidence type="ECO:0000256" key="2">
    <source>
        <dbReference type="ARBA" id="ARBA00012513"/>
    </source>
</evidence>
<dbReference type="PROSITE" id="PS50011">
    <property type="entry name" value="PROTEIN_KINASE_DOM"/>
    <property type="match status" value="1"/>
</dbReference>
<dbReference type="SUPFAM" id="SSF56112">
    <property type="entry name" value="Protein kinase-like (PK-like)"/>
    <property type="match status" value="1"/>
</dbReference>
<evidence type="ECO:0000256" key="10">
    <source>
        <dbReference type="ARBA" id="ARBA00048679"/>
    </source>
</evidence>
<evidence type="ECO:0000256" key="1">
    <source>
        <dbReference type="ARBA" id="ARBA00010630"/>
    </source>
</evidence>
<evidence type="ECO:0000256" key="8">
    <source>
        <dbReference type="ARBA" id="ARBA00022840"/>
    </source>
</evidence>
<evidence type="ECO:0000256" key="7">
    <source>
        <dbReference type="ARBA" id="ARBA00022777"/>
    </source>
</evidence>
<keyword evidence="5" id="KW-0819">tRNA processing</keyword>
<dbReference type="KEGG" id="tan:TA12090"/>
<dbReference type="GO" id="GO:0005634">
    <property type="term" value="C:nucleus"/>
    <property type="evidence" value="ECO:0007669"/>
    <property type="project" value="TreeGrafter"/>
</dbReference>
<sequence>MYKDTDHIIAQGAEAVCLFVVKKVQFLGKECVLKRRLPKLFRHTDLDQSLTRSRMVAECRSTYKLRKEGVYVPVIYLVDFLKRETIYEYVQGDTVNFSISNSTFNSYHLIGENIALMHNANIIHGDLTTKNMIMTNDGLLCIIDFGLSFFSTISEDKAVDLYVLERCLTPSEFEKVLNSYKSVVFESDEIIRKLEEVRLRGRKRDLTG</sequence>
<dbReference type="InterPro" id="IPR000719">
    <property type="entry name" value="Prot_kinase_dom"/>
</dbReference>
<evidence type="ECO:0000256" key="5">
    <source>
        <dbReference type="ARBA" id="ARBA00022694"/>
    </source>
</evidence>
<proteinExistence type="inferred from homology"/>
<dbReference type="Gene3D" id="1.10.510.10">
    <property type="entry name" value="Transferase(Phosphotransferase) domain 1"/>
    <property type="match status" value="1"/>
</dbReference>
<evidence type="ECO:0000313" key="13">
    <source>
        <dbReference type="Proteomes" id="UP000001950"/>
    </source>
</evidence>
<evidence type="ECO:0000256" key="9">
    <source>
        <dbReference type="ARBA" id="ARBA00047899"/>
    </source>
</evidence>
<comment type="catalytic activity">
    <reaction evidence="9">
        <text>L-threonyl-[protein] + ATP = O-phospho-L-threonyl-[protein] + ADP + H(+)</text>
        <dbReference type="Rhea" id="RHEA:46608"/>
        <dbReference type="Rhea" id="RHEA-COMP:11060"/>
        <dbReference type="Rhea" id="RHEA-COMP:11605"/>
        <dbReference type="ChEBI" id="CHEBI:15378"/>
        <dbReference type="ChEBI" id="CHEBI:30013"/>
        <dbReference type="ChEBI" id="CHEBI:30616"/>
        <dbReference type="ChEBI" id="CHEBI:61977"/>
        <dbReference type="ChEBI" id="CHEBI:456216"/>
        <dbReference type="EC" id="2.7.11.1"/>
    </reaction>
</comment>
<evidence type="ECO:0000256" key="4">
    <source>
        <dbReference type="ARBA" id="ARBA00022679"/>
    </source>
</evidence>
<dbReference type="NCBIfam" id="TIGR03724">
    <property type="entry name" value="arch_bud32"/>
    <property type="match status" value="1"/>
</dbReference>
<keyword evidence="8" id="KW-0067">ATP-binding</keyword>
<dbReference type="GO" id="GO:0070525">
    <property type="term" value="P:tRNA threonylcarbamoyladenosine metabolic process"/>
    <property type="evidence" value="ECO:0007669"/>
    <property type="project" value="TreeGrafter"/>
</dbReference>
<keyword evidence="12" id="KW-0378">Hydrolase</keyword>
<dbReference type="InterPro" id="IPR008266">
    <property type="entry name" value="Tyr_kinase_AS"/>
</dbReference>
<dbReference type="GO" id="GO:0005829">
    <property type="term" value="C:cytosol"/>
    <property type="evidence" value="ECO:0007669"/>
    <property type="project" value="TreeGrafter"/>
</dbReference>
<dbReference type="PANTHER" id="PTHR12209">
    <property type="entry name" value="NON-SPECIFIC SERINE/THREONINE PROTEIN KINASE"/>
    <property type="match status" value="1"/>
</dbReference>
<dbReference type="EMBL" id="CR940348">
    <property type="protein sequence ID" value="CAI74744.1"/>
    <property type="molecule type" value="Genomic_DNA"/>
</dbReference>
<dbReference type="GO" id="GO:0004674">
    <property type="term" value="F:protein serine/threonine kinase activity"/>
    <property type="evidence" value="ECO:0007669"/>
    <property type="project" value="UniProtKB-KW"/>
</dbReference>
<name>Q4UDU5_THEAN</name>
<dbReference type="VEuPathDB" id="PiroplasmaDB:TA12090"/>
<dbReference type="eggNOG" id="KOG3087">
    <property type="taxonomic scope" value="Eukaryota"/>
</dbReference>
<comment type="similarity">
    <text evidence="1">Belongs to the protein kinase superfamily. BUD32 family.</text>
</comment>
<keyword evidence="13" id="KW-1185">Reference proteome</keyword>
<evidence type="ECO:0000259" key="11">
    <source>
        <dbReference type="PROSITE" id="PS50011"/>
    </source>
</evidence>
<dbReference type="InterPro" id="IPR001245">
    <property type="entry name" value="Ser-Thr/Tyr_kinase_cat_dom"/>
</dbReference>
<dbReference type="GO" id="GO:0000408">
    <property type="term" value="C:EKC/KEOPS complex"/>
    <property type="evidence" value="ECO:0007669"/>
    <property type="project" value="TreeGrafter"/>
</dbReference>
<comment type="catalytic activity">
    <reaction evidence="10">
        <text>L-seryl-[protein] + ATP = O-phospho-L-seryl-[protein] + ADP + H(+)</text>
        <dbReference type="Rhea" id="RHEA:17989"/>
        <dbReference type="Rhea" id="RHEA-COMP:9863"/>
        <dbReference type="Rhea" id="RHEA-COMP:11604"/>
        <dbReference type="ChEBI" id="CHEBI:15378"/>
        <dbReference type="ChEBI" id="CHEBI:29999"/>
        <dbReference type="ChEBI" id="CHEBI:30616"/>
        <dbReference type="ChEBI" id="CHEBI:83421"/>
        <dbReference type="ChEBI" id="CHEBI:456216"/>
        <dbReference type="EC" id="2.7.11.1"/>
    </reaction>
</comment>
<keyword evidence="3" id="KW-0723">Serine/threonine-protein kinase</keyword>
<dbReference type="GeneID" id="3862042"/>
<evidence type="ECO:0000256" key="6">
    <source>
        <dbReference type="ARBA" id="ARBA00022741"/>
    </source>
</evidence>
<keyword evidence="6" id="KW-0547">Nucleotide-binding</keyword>
<feature type="domain" description="Protein kinase" evidence="11">
    <location>
        <begin position="1"/>
        <end position="208"/>
    </location>
</feature>
<organism evidence="12 13">
    <name type="scientific">Theileria annulata</name>
    <dbReference type="NCBI Taxonomy" id="5874"/>
    <lineage>
        <taxon>Eukaryota</taxon>
        <taxon>Sar</taxon>
        <taxon>Alveolata</taxon>
        <taxon>Apicomplexa</taxon>
        <taxon>Aconoidasida</taxon>
        <taxon>Piroplasmida</taxon>
        <taxon>Theileriidae</taxon>
        <taxon>Theileria</taxon>
    </lineage>
</organism>
<gene>
    <name evidence="12" type="ORF">TA12090</name>
</gene>
<dbReference type="GO" id="GO:0106310">
    <property type="term" value="F:protein serine kinase activity"/>
    <property type="evidence" value="ECO:0007669"/>
    <property type="project" value="RHEA"/>
</dbReference>
<keyword evidence="7 12" id="KW-0418">Kinase</keyword>
<dbReference type="Pfam" id="PF07714">
    <property type="entry name" value="PK_Tyr_Ser-Thr"/>
    <property type="match status" value="1"/>
</dbReference>
<dbReference type="PANTHER" id="PTHR12209:SF0">
    <property type="entry name" value="EKC_KEOPS COMPLEX SUBUNIT TP53RK"/>
    <property type="match status" value="1"/>
</dbReference>
<dbReference type="GO" id="GO:0008033">
    <property type="term" value="P:tRNA processing"/>
    <property type="evidence" value="ECO:0007669"/>
    <property type="project" value="UniProtKB-KW"/>
</dbReference>
<protein>
    <recommendedName>
        <fullName evidence="2">non-specific serine/threonine protein kinase</fullName>
        <ecNumber evidence="2">2.7.11.1</ecNumber>
    </recommendedName>
</protein>
<keyword evidence="4" id="KW-0808">Transferase</keyword>
<dbReference type="GO" id="GO:0016787">
    <property type="term" value="F:hydrolase activity"/>
    <property type="evidence" value="ECO:0007669"/>
    <property type="project" value="UniProtKB-KW"/>
</dbReference>
<dbReference type="STRING" id="5874.Q4UDU5"/>
<dbReference type="EC" id="2.7.11.1" evidence="2"/>
<dbReference type="AlphaFoldDB" id="Q4UDU5"/>
<dbReference type="FunCoup" id="Q4UDU5">
    <property type="interactions" value="179"/>
</dbReference>